<feature type="domain" description="Four-carbon acid sugar kinase nucleotide binding" evidence="14">
    <location>
        <begin position="254"/>
        <end position="425"/>
    </location>
</feature>
<evidence type="ECO:0000256" key="8">
    <source>
        <dbReference type="ARBA" id="ARBA00036346"/>
    </source>
</evidence>
<evidence type="ECO:0000256" key="12">
    <source>
        <dbReference type="ARBA" id="ARBA00041377"/>
    </source>
</evidence>
<sequence length="433" mass="45974">MNLKLGVIADDFTGATDIASFMAQAGWQVIQLNGRADDVRLPDDTDAVVISLKTRSCPAGQAVAESLEALAWLDAHQCRRVYFKYCSTFDSTAKGNIGPVTDALLQATGRSMAVLCPALPVNHRQVIGGNLLVNGVALNESGMQHHPLTPMTDAYLPRVMDAQSEGKTGLIPLATVRQGGQAVAQRLDQLRQQGVRYALADIEHDSDLALLAAALPAEILLTGGSGLGGAIALAQGAARRVKTERLPSATGRAVILSGSCSAMTNRQVARYQQADLSQSTPTDNGTTTAAWCRPIEAARCLTEAHRYAAELVEWVISQPGDPAPLLYATQSAQAVGAIQARHGAAVIGQAIEQLFADIACQLQNLGFNKFIIAGGETSSLVAQQLGVKGFTIGQTIAPGVPWVKDIQRPLWLALKSGNFGQENFFNQAQEHYQ</sequence>
<keyword evidence="16" id="KW-1185">Reference proteome</keyword>
<dbReference type="Gene3D" id="3.40.50.10840">
    <property type="entry name" value="Putative sugar-binding, N-terminal domain"/>
    <property type="match status" value="1"/>
</dbReference>
<evidence type="ECO:0000256" key="5">
    <source>
        <dbReference type="ARBA" id="ARBA00022840"/>
    </source>
</evidence>
<comment type="catalytic activity">
    <reaction evidence="8">
        <text>3-dehydro-D-erythronate + ATP = 3-dehydro-4-O-phospho-D-erythronate + ADP + H(+)</text>
        <dbReference type="Rhea" id="RHEA:52556"/>
        <dbReference type="ChEBI" id="CHEBI:15378"/>
        <dbReference type="ChEBI" id="CHEBI:30616"/>
        <dbReference type="ChEBI" id="CHEBI:57958"/>
        <dbReference type="ChEBI" id="CHEBI:136593"/>
        <dbReference type="ChEBI" id="CHEBI:456216"/>
        <dbReference type="EC" id="2.7.1.217"/>
    </reaction>
</comment>
<feature type="domain" description="Four-carbon acid sugar kinase N-terminal" evidence="13">
    <location>
        <begin position="5"/>
        <end position="230"/>
    </location>
</feature>
<evidence type="ECO:0000256" key="10">
    <source>
        <dbReference type="ARBA" id="ARBA00039095"/>
    </source>
</evidence>
<dbReference type="GO" id="GO:0005524">
    <property type="term" value="F:ATP binding"/>
    <property type="evidence" value="ECO:0007669"/>
    <property type="project" value="UniProtKB-KW"/>
</dbReference>
<comment type="function">
    <text evidence="9">Catalyzes the ATP-dependent phosphorylation of 3-oxo-tetronate to 3-oxo-tetronate 4-phosphate.</text>
</comment>
<protein>
    <recommendedName>
        <fullName evidence="11">3-oxo-tetronate kinase</fullName>
        <ecNumber evidence="10">2.7.1.217</ecNumber>
    </recommendedName>
    <alternativeName>
        <fullName evidence="12">3-dehydrotetronate 4-kinase</fullName>
    </alternativeName>
</protein>
<dbReference type="EMBL" id="SMCR01000006">
    <property type="protein sequence ID" value="TCV95187.1"/>
    <property type="molecule type" value="Genomic_DNA"/>
</dbReference>
<comment type="catalytic activity">
    <reaction evidence="7">
        <text>3-dehydro-L-erythronate + ATP = 3-dehydro-4-O-phospho-L-erythronate + ADP + H(+)</text>
        <dbReference type="Rhea" id="RHEA:52552"/>
        <dbReference type="ChEBI" id="CHEBI:15378"/>
        <dbReference type="ChEBI" id="CHEBI:30616"/>
        <dbReference type="ChEBI" id="CHEBI:136592"/>
        <dbReference type="ChEBI" id="CHEBI:136670"/>
        <dbReference type="ChEBI" id="CHEBI:456216"/>
        <dbReference type="EC" id="2.7.1.217"/>
    </reaction>
</comment>
<evidence type="ECO:0000256" key="3">
    <source>
        <dbReference type="ARBA" id="ARBA00022741"/>
    </source>
</evidence>
<evidence type="ECO:0000256" key="1">
    <source>
        <dbReference type="ARBA" id="ARBA00005715"/>
    </source>
</evidence>
<dbReference type="RefSeq" id="WP_131865873.1">
    <property type="nucleotide sequence ID" value="NZ_SMCR01000006.1"/>
</dbReference>
<keyword evidence="3" id="KW-0547">Nucleotide-binding</keyword>
<dbReference type="InterPro" id="IPR031475">
    <property type="entry name" value="NBD_C"/>
</dbReference>
<dbReference type="Proteomes" id="UP000295719">
    <property type="component" value="Unassembled WGS sequence"/>
</dbReference>
<dbReference type="AlphaFoldDB" id="A0A4R3YQV0"/>
<dbReference type="GO" id="GO:0016301">
    <property type="term" value="F:kinase activity"/>
    <property type="evidence" value="ECO:0007669"/>
    <property type="project" value="UniProtKB-KW"/>
</dbReference>
<dbReference type="InterPro" id="IPR037051">
    <property type="entry name" value="4-carb_acid_sugar_kinase_N_sf"/>
</dbReference>
<dbReference type="NCBIfam" id="NF043035">
    <property type="entry name" value="OxoTetrKin"/>
    <property type="match status" value="1"/>
</dbReference>
<evidence type="ECO:0000259" key="14">
    <source>
        <dbReference type="Pfam" id="PF17042"/>
    </source>
</evidence>
<evidence type="ECO:0000313" key="15">
    <source>
        <dbReference type="EMBL" id="TCV95187.1"/>
    </source>
</evidence>
<evidence type="ECO:0000256" key="9">
    <source>
        <dbReference type="ARBA" id="ARBA00037335"/>
    </source>
</evidence>
<evidence type="ECO:0000256" key="11">
    <source>
        <dbReference type="ARBA" id="ARBA00039461"/>
    </source>
</evidence>
<gene>
    <name evidence="15" type="ORF">EDC52_106118</name>
</gene>
<accession>A0A4R3YQV0</accession>
<dbReference type="Gene3D" id="3.40.980.20">
    <property type="entry name" value="Four-carbon acid sugar kinase, nucleotide binding domain"/>
    <property type="match status" value="1"/>
</dbReference>
<dbReference type="EC" id="2.7.1.217" evidence="10"/>
<dbReference type="Pfam" id="PF07005">
    <property type="entry name" value="SBD_N"/>
    <property type="match status" value="1"/>
</dbReference>
<keyword evidence="2" id="KW-0808">Transferase</keyword>
<comment type="similarity">
    <text evidence="1">Belongs to the four-carbon acid sugar kinase family.</text>
</comment>
<keyword evidence="6" id="KW-0119">Carbohydrate metabolism</keyword>
<reference evidence="15 16" key="1">
    <citation type="submission" date="2019-03" db="EMBL/GenBank/DDBJ databases">
        <title>Genomic Encyclopedia of Type Strains, Phase IV (KMG-IV): sequencing the most valuable type-strain genomes for metagenomic binning, comparative biology and taxonomic classification.</title>
        <authorList>
            <person name="Goeker M."/>
        </authorList>
    </citation>
    <scope>NUCLEOTIDE SEQUENCE [LARGE SCALE GENOMIC DNA]</scope>
    <source>
        <strain evidence="15 16">DSM 19580</strain>
    </source>
</reference>
<evidence type="ECO:0000313" key="16">
    <source>
        <dbReference type="Proteomes" id="UP000295719"/>
    </source>
</evidence>
<evidence type="ECO:0000256" key="4">
    <source>
        <dbReference type="ARBA" id="ARBA00022777"/>
    </source>
</evidence>
<dbReference type="InterPro" id="IPR050007">
    <property type="entry name" value="OtnK"/>
</dbReference>
<keyword evidence="4" id="KW-0418">Kinase</keyword>
<organism evidence="15 16">
    <name type="scientific">Biostraticola tofi</name>
    <dbReference type="NCBI Taxonomy" id="466109"/>
    <lineage>
        <taxon>Bacteria</taxon>
        <taxon>Pseudomonadati</taxon>
        <taxon>Pseudomonadota</taxon>
        <taxon>Gammaproteobacteria</taxon>
        <taxon>Enterobacterales</taxon>
        <taxon>Bruguierivoracaceae</taxon>
        <taxon>Biostraticola</taxon>
    </lineage>
</organism>
<dbReference type="Pfam" id="PF17042">
    <property type="entry name" value="NBD_C"/>
    <property type="match status" value="1"/>
</dbReference>
<dbReference type="InterPro" id="IPR042213">
    <property type="entry name" value="NBD_C_sf"/>
</dbReference>
<evidence type="ECO:0000256" key="2">
    <source>
        <dbReference type="ARBA" id="ARBA00022679"/>
    </source>
</evidence>
<dbReference type="InterPro" id="IPR010737">
    <property type="entry name" value="4-carb_acid_sugar_kinase_N"/>
</dbReference>
<dbReference type="SUPFAM" id="SSF142764">
    <property type="entry name" value="YgbK-like"/>
    <property type="match status" value="1"/>
</dbReference>
<comment type="caution">
    <text evidence="15">The sequence shown here is derived from an EMBL/GenBank/DDBJ whole genome shotgun (WGS) entry which is preliminary data.</text>
</comment>
<evidence type="ECO:0000256" key="7">
    <source>
        <dbReference type="ARBA" id="ARBA00035898"/>
    </source>
</evidence>
<dbReference type="OrthoDB" id="191465at2"/>
<evidence type="ECO:0000256" key="6">
    <source>
        <dbReference type="ARBA" id="ARBA00023277"/>
    </source>
</evidence>
<proteinExistence type="inferred from homology"/>
<name>A0A4R3YQV0_9GAMM</name>
<evidence type="ECO:0000259" key="13">
    <source>
        <dbReference type="Pfam" id="PF07005"/>
    </source>
</evidence>
<keyword evidence="5" id="KW-0067">ATP-binding</keyword>